<feature type="non-terminal residue" evidence="1">
    <location>
        <position position="66"/>
    </location>
</feature>
<gene>
    <name evidence="1" type="ORF">SNEC2469_LOCUS24363</name>
</gene>
<protein>
    <submittedName>
        <fullName evidence="1">Uncharacterized protein</fullName>
    </submittedName>
</protein>
<accession>A0A812ZBT9</accession>
<evidence type="ECO:0000313" key="2">
    <source>
        <dbReference type="Proteomes" id="UP000601435"/>
    </source>
</evidence>
<organism evidence="1 2">
    <name type="scientific">Symbiodinium necroappetens</name>
    <dbReference type="NCBI Taxonomy" id="1628268"/>
    <lineage>
        <taxon>Eukaryota</taxon>
        <taxon>Sar</taxon>
        <taxon>Alveolata</taxon>
        <taxon>Dinophyceae</taxon>
        <taxon>Suessiales</taxon>
        <taxon>Symbiodiniaceae</taxon>
        <taxon>Symbiodinium</taxon>
    </lineage>
</organism>
<name>A0A812ZBT9_9DINO</name>
<evidence type="ECO:0000313" key="1">
    <source>
        <dbReference type="EMBL" id="CAE7819469.1"/>
    </source>
</evidence>
<dbReference type="AlphaFoldDB" id="A0A812ZBT9"/>
<sequence length="66" mass="7302">VNSVEGDAHLMKDELKHAHDLTIRVRRAEVYALQKARMVKQAQILASLSNLSATMRMGSSNQLLGV</sequence>
<keyword evidence="2" id="KW-1185">Reference proteome</keyword>
<comment type="caution">
    <text evidence="1">The sequence shown here is derived from an EMBL/GenBank/DDBJ whole genome shotgun (WGS) entry which is preliminary data.</text>
</comment>
<proteinExistence type="predicted"/>
<dbReference type="EMBL" id="CAJNJA010046753">
    <property type="protein sequence ID" value="CAE7819469.1"/>
    <property type="molecule type" value="Genomic_DNA"/>
</dbReference>
<dbReference type="Proteomes" id="UP000601435">
    <property type="component" value="Unassembled WGS sequence"/>
</dbReference>
<reference evidence="1" key="1">
    <citation type="submission" date="2021-02" db="EMBL/GenBank/DDBJ databases">
        <authorList>
            <person name="Dougan E. K."/>
            <person name="Rhodes N."/>
            <person name="Thang M."/>
            <person name="Chan C."/>
        </authorList>
    </citation>
    <scope>NUCLEOTIDE SEQUENCE</scope>
</reference>